<evidence type="ECO:0000313" key="3">
    <source>
        <dbReference type="Proteomes" id="UP001059859"/>
    </source>
</evidence>
<dbReference type="SUPFAM" id="SSF55729">
    <property type="entry name" value="Acyl-CoA N-acyltransferases (Nat)"/>
    <property type="match status" value="1"/>
</dbReference>
<protein>
    <submittedName>
        <fullName evidence="2">GNAT family N-acetyltransferase</fullName>
    </submittedName>
</protein>
<accession>A0ABY5YP43</accession>
<keyword evidence="3" id="KW-1185">Reference proteome</keyword>
<dbReference type="PANTHER" id="PTHR43610">
    <property type="entry name" value="BLL6696 PROTEIN"/>
    <property type="match status" value="1"/>
</dbReference>
<sequence>MTITFRSMTPDDAGAVAAFLASNRFPFHVNPAPGESSANQRVAEGHFWSGESQGYWVQHDGEDIGLAVLAGLTDENVDFDLRLAEDHRGRGLGTGVVRALCRLAFTELPDIVRFEGQTREDNIAMRKTFLRAGFVKEAHYRQAWPTADGSRLASVAYAILRSDWENNTVTPLEFDDLLLDA</sequence>
<dbReference type="Pfam" id="PF13302">
    <property type="entry name" value="Acetyltransf_3"/>
    <property type="match status" value="1"/>
</dbReference>
<dbReference type="InterPro" id="IPR000182">
    <property type="entry name" value="GNAT_dom"/>
</dbReference>
<dbReference type="EMBL" id="CP104275">
    <property type="protein sequence ID" value="UWX96846.1"/>
    <property type="molecule type" value="Genomic_DNA"/>
</dbReference>
<organism evidence="2 3">
    <name type="scientific">Arthrobacter zhaoxinii</name>
    <dbReference type="NCBI Taxonomy" id="2964616"/>
    <lineage>
        <taxon>Bacteria</taxon>
        <taxon>Bacillati</taxon>
        <taxon>Actinomycetota</taxon>
        <taxon>Actinomycetes</taxon>
        <taxon>Micrococcales</taxon>
        <taxon>Micrococcaceae</taxon>
        <taxon>Arthrobacter</taxon>
    </lineage>
</organism>
<evidence type="ECO:0000259" key="1">
    <source>
        <dbReference type="PROSITE" id="PS51186"/>
    </source>
</evidence>
<dbReference type="PANTHER" id="PTHR43610:SF1">
    <property type="entry name" value="N-ACETYLTRANSFERASE DOMAIN-CONTAINING PROTEIN"/>
    <property type="match status" value="1"/>
</dbReference>
<dbReference type="Gene3D" id="3.40.630.30">
    <property type="match status" value="1"/>
</dbReference>
<name>A0ABY5YP43_9MICC</name>
<dbReference type="RefSeq" id="WP_260652122.1">
    <property type="nucleotide sequence ID" value="NZ_CP104275.1"/>
</dbReference>
<dbReference type="InterPro" id="IPR016181">
    <property type="entry name" value="Acyl_CoA_acyltransferase"/>
</dbReference>
<dbReference type="PROSITE" id="PS51186">
    <property type="entry name" value="GNAT"/>
    <property type="match status" value="1"/>
</dbReference>
<reference evidence="2" key="1">
    <citation type="submission" date="2022-09" db="EMBL/GenBank/DDBJ databases">
        <title>Novel species in genus Arthrobacter.</title>
        <authorList>
            <person name="Liu Y."/>
        </authorList>
    </citation>
    <scope>NUCLEOTIDE SEQUENCE</scope>
    <source>
        <strain evidence="2">Zg-Y815</strain>
    </source>
</reference>
<gene>
    <name evidence="2" type="ORF">N2K95_14575</name>
</gene>
<proteinExistence type="predicted"/>
<evidence type="ECO:0000313" key="2">
    <source>
        <dbReference type="EMBL" id="UWX96846.1"/>
    </source>
</evidence>
<dbReference type="Proteomes" id="UP001059859">
    <property type="component" value="Chromosome"/>
</dbReference>
<feature type="domain" description="N-acetyltransferase" evidence="1">
    <location>
        <begin position="3"/>
        <end position="162"/>
    </location>
</feature>